<dbReference type="Pfam" id="PF00126">
    <property type="entry name" value="HTH_1"/>
    <property type="match status" value="1"/>
</dbReference>
<dbReference type="InterPro" id="IPR000847">
    <property type="entry name" value="LysR_HTH_N"/>
</dbReference>
<proteinExistence type="inferred from homology"/>
<sequence length="276" mass="31808">MFSLFKTFVAVYETKSFTRAAQQLYFSQPTVTVRIKKLEEELGTSLFFRGKNHEVIPSEAANQLYSRVVDLLEQWSKIERELQQNTSKRQSFKVAVSHSVAGSVMPQIFQEFMPEINHLEMEISTFNSDKVFDLVSNHELHLGIIEKPLMGARTNTFPIYDDELVLAGNLESDLFFIREKGSGVNHYTEQFLKECESIPKNIVTMNSNELIVNHLNAGLGASIISKRFIDNEIPFVRLGEKYKRVFYGVTYLDEHQPSIKKLTERIRKLGMKSKED</sequence>
<keyword evidence="4" id="KW-0804">Transcription</keyword>
<evidence type="ECO:0000256" key="3">
    <source>
        <dbReference type="ARBA" id="ARBA00023125"/>
    </source>
</evidence>
<gene>
    <name evidence="6" type="ORF">D7I46_12400</name>
</gene>
<dbReference type="GO" id="GO:0000976">
    <property type="term" value="F:transcription cis-regulatory region binding"/>
    <property type="evidence" value="ECO:0007669"/>
    <property type="project" value="TreeGrafter"/>
</dbReference>
<dbReference type="Proteomes" id="UP000269374">
    <property type="component" value="Chromosome"/>
</dbReference>
<comment type="similarity">
    <text evidence="1">Belongs to the LysR transcriptional regulatory family.</text>
</comment>
<keyword evidence="7" id="KW-1185">Reference proteome</keyword>
<accession>A0A387BD66</accession>
<dbReference type="EMBL" id="CP032627">
    <property type="protein sequence ID" value="AYG01783.1"/>
    <property type="molecule type" value="Genomic_DNA"/>
</dbReference>
<organism evidence="6 7">
    <name type="scientific">Lactococcus allomyrinae</name>
    <dbReference type="NCBI Taxonomy" id="2419773"/>
    <lineage>
        <taxon>Bacteria</taxon>
        <taxon>Bacillati</taxon>
        <taxon>Bacillota</taxon>
        <taxon>Bacilli</taxon>
        <taxon>Lactobacillales</taxon>
        <taxon>Streptococcaceae</taxon>
        <taxon>Lactococcus</taxon>
    </lineage>
</organism>
<evidence type="ECO:0000313" key="7">
    <source>
        <dbReference type="Proteomes" id="UP000269374"/>
    </source>
</evidence>
<dbReference type="GO" id="GO:0003700">
    <property type="term" value="F:DNA-binding transcription factor activity"/>
    <property type="evidence" value="ECO:0007669"/>
    <property type="project" value="InterPro"/>
</dbReference>
<reference evidence="6 7" key="1">
    <citation type="submission" date="2018-09" db="EMBL/GenBank/DDBJ databases">
        <title>Genome sequencing of strain 1JSPR-7.</title>
        <authorList>
            <person name="Heo J."/>
            <person name="Kim S.-J."/>
            <person name="Kwon S.-W."/>
        </authorList>
    </citation>
    <scope>NUCLEOTIDE SEQUENCE [LARGE SCALE GENOMIC DNA]</scope>
    <source>
        <strain evidence="6 7">1JSPR-7</strain>
    </source>
</reference>
<dbReference type="PANTHER" id="PTHR30126">
    <property type="entry name" value="HTH-TYPE TRANSCRIPTIONAL REGULATOR"/>
    <property type="match status" value="1"/>
</dbReference>
<feature type="domain" description="HTH lysR-type" evidence="5">
    <location>
        <begin position="1"/>
        <end position="58"/>
    </location>
</feature>
<evidence type="ECO:0000256" key="1">
    <source>
        <dbReference type="ARBA" id="ARBA00009437"/>
    </source>
</evidence>
<evidence type="ECO:0000313" key="6">
    <source>
        <dbReference type="EMBL" id="AYG01783.1"/>
    </source>
</evidence>
<dbReference type="SUPFAM" id="SSF53850">
    <property type="entry name" value="Periplasmic binding protein-like II"/>
    <property type="match status" value="1"/>
</dbReference>
<keyword evidence="2" id="KW-0805">Transcription regulation</keyword>
<dbReference type="InterPro" id="IPR036390">
    <property type="entry name" value="WH_DNA-bd_sf"/>
</dbReference>
<evidence type="ECO:0000259" key="5">
    <source>
        <dbReference type="PROSITE" id="PS50931"/>
    </source>
</evidence>
<evidence type="ECO:0000256" key="2">
    <source>
        <dbReference type="ARBA" id="ARBA00023015"/>
    </source>
</evidence>
<keyword evidence="3" id="KW-0238">DNA-binding</keyword>
<dbReference type="PRINTS" id="PR00039">
    <property type="entry name" value="HTHLYSR"/>
</dbReference>
<dbReference type="SUPFAM" id="SSF46785">
    <property type="entry name" value="Winged helix' DNA-binding domain"/>
    <property type="match status" value="1"/>
</dbReference>
<dbReference type="AlphaFoldDB" id="A0A387BD66"/>
<dbReference type="KEGG" id="lact:D7I46_12400"/>
<dbReference type="PROSITE" id="PS50931">
    <property type="entry name" value="HTH_LYSR"/>
    <property type="match status" value="1"/>
</dbReference>
<dbReference type="InterPro" id="IPR005119">
    <property type="entry name" value="LysR_subst-bd"/>
</dbReference>
<dbReference type="RefSeq" id="WP_120773152.1">
    <property type="nucleotide sequence ID" value="NZ_CP032627.1"/>
</dbReference>
<dbReference type="OrthoDB" id="9785745at2"/>
<protein>
    <submittedName>
        <fullName evidence="6">LysR family transcriptional regulator</fullName>
    </submittedName>
</protein>
<dbReference type="Pfam" id="PF03466">
    <property type="entry name" value="LysR_substrate"/>
    <property type="match status" value="1"/>
</dbReference>
<dbReference type="InterPro" id="IPR036388">
    <property type="entry name" value="WH-like_DNA-bd_sf"/>
</dbReference>
<dbReference type="PANTHER" id="PTHR30126:SF40">
    <property type="entry name" value="HTH-TYPE TRANSCRIPTIONAL REGULATOR GLTR"/>
    <property type="match status" value="1"/>
</dbReference>
<evidence type="ECO:0000256" key="4">
    <source>
        <dbReference type="ARBA" id="ARBA00023163"/>
    </source>
</evidence>
<dbReference type="Gene3D" id="1.10.10.10">
    <property type="entry name" value="Winged helix-like DNA-binding domain superfamily/Winged helix DNA-binding domain"/>
    <property type="match status" value="1"/>
</dbReference>
<dbReference type="Gene3D" id="3.40.190.290">
    <property type="match status" value="1"/>
</dbReference>
<name>A0A387BD66_9LACT</name>